<dbReference type="RefSeq" id="WP_188504836.1">
    <property type="nucleotide sequence ID" value="NZ_BMER01000001.1"/>
</dbReference>
<sequence>MATLLGAYLNKLGVTKEKVRSLANVKSPRMNDLNNKDTAKPLPEEFYKIIVVAIKLADLEDKEFVNAIDFIFPDRPKNNFLEGFQHMSEDIRFLKKHMLKQGEVEENIGMAENKISRLVNNKAKDLLAVELICFIEGLGLDVLETFKEIFGPIGEDESASLPYPEILNERTTKIYQYIEAYNEFDVPNMLDHMADSVVFDNYENNQSTLHLEGIDEFRKQAVEALAYFTERQQKILSITHKSNTTEITVSYEAIAGMDFPNGIKEGDRVQLSGRSVFEFLPTGKISKLTDYS</sequence>
<dbReference type="SUPFAM" id="SSF54427">
    <property type="entry name" value="NTF2-like"/>
    <property type="match status" value="1"/>
</dbReference>
<dbReference type="Proteomes" id="UP000660862">
    <property type="component" value="Unassembled WGS sequence"/>
</dbReference>
<dbReference type="Pfam" id="PF12680">
    <property type="entry name" value="SnoaL_2"/>
    <property type="match status" value="1"/>
</dbReference>
<evidence type="ECO:0000313" key="2">
    <source>
        <dbReference type="EMBL" id="GGG79949.1"/>
    </source>
</evidence>
<feature type="domain" description="SnoaL-like" evidence="1">
    <location>
        <begin position="176"/>
        <end position="286"/>
    </location>
</feature>
<evidence type="ECO:0000259" key="1">
    <source>
        <dbReference type="Pfam" id="PF12680"/>
    </source>
</evidence>
<dbReference type="Gene3D" id="3.10.450.50">
    <property type="match status" value="1"/>
</dbReference>
<dbReference type="InterPro" id="IPR037401">
    <property type="entry name" value="SnoaL-like"/>
</dbReference>
<name>A0A917M689_9SPHI</name>
<proteinExistence type="predicted"/>
<keyword evidence="3" id="KW-1185">Reference proteome</keyword>
<protein>
    <recommendedName>
        <fullName evidence="1">SnoaL-like domain-containing protein</fullName>
    </recommendedName>
</protein>
<accession>A0A917M689</accession>
<dbReference type="AlphaFoldDB" id="A0A917M689"/>
<organism evidence="2 3">
    <name type="scientific">Parapedobacter pyrenivorans</name>
    <dbReference type="NCBI Taxonomy" id="1305674"/>
    <lineage>
        <taxon>Bacteria</taxon>
        <taxon>Pseudomonadati</taxon>
        <taxon>Bacteroidota</taxon>
        <taxon>Sphingobacteriia</taxon>
        <taxon>Sphingobacteriales</taxon>
        <taxon>Sphingobacteriaceae</taxon>
        <taxon>Parapedobacter</taxon>
    </lineage>
</organism>
<gene>
    <name evidence="2" type="ORF">GCM10007415_10330</name>
</gene>
<dbReference type="InterPro" id="IPR032710">
    <property type="entry name" value="NTF2-like_dom_sf"/>
</dbReference>
<reference evidence="2" key="1">
    <citation type="journal article" date="2014" name="Int. J. Syst. Evol. Microbiol.">
        <title>Complete genome sequence of Corynebacterium casei LMG S-19264T (=DSM 44701T), isolated from a smear-ripened cheese.</title>
        <authorList>
            <consortium name="US DOE Joint Genome Institute (JGI-PGF)"/>
            <person name="Walter F."/>
            <person name="Albersmeier A."/>
            <person name="Kalinowski J."/>
            <person name="Ruckert C."/>
        </authorList>
    </citation>
    <scope>NUCLEOTIDE SEQUENCE</scope>
    <source>
        <strain evidence="2">CGMCC 1.12195</strain>
    </source>
</reference>
<reference evidence="2" key="2">
    <citation type="submission" date="2020-09" db="EMBL/GenBank/DDBJ databases">
        <authorList>
            <person name="Sun Q."/>
            <person name="Zhou Y."/>
        </authorList>
    </citation>
    <scope>NUCLEOTIDE SEQUENCE</scope>
    <source>
        <strain evidence="2">CGMCC 1.12195</strain>
    </source>
</reference>
<evidence type="ECO:0000313" key="3">
    <source>
        <dbReference type="Proteomes" id="UP000660862"/>
    </source>
</evidence>
<dbReference type="EMBL" id="BMER01000001">
    <property type="protein sequence ID" value="GGG79949.1"/>
    <property type="molecule type" value="Genomic_DNA"/>
</dbReference>
<comment type="caution">
    <text evidence="2">The sequence shown here is derived from an EMBL/GenBank/DDBJ whole genome shotgun (WGS) entry which is preliminary data.</text>
</comment>